<keyword evidence="1" id="KW-0479">Metal-binding</keyword>
<dbReference type="Pfam" id="PF07883">
    <property type="entry name" value="Cupin_2"/>
    <property type="match status" value="1"/>
</dbReference>
<comment type="caution">
    <text evidence="3">The sequence shown here is derived from an EMBL/GenBank/DDBJ whole genome shotgun (WGS) entry which is preliminary data.</text>
</comment>
<dbReference type="AlphaFoldDB" id="A0A2M7G0L9"/>
<evidence type="ECO:0000313" key="4">
    <source>
        <dbReference type="Proteomes" id="UP000231019"/>
    </source>
</evidence>
<dbReference type="SUPFAM" id="SSF51182">
    <property type="entry name" value="RmlC-like cupins"/>
    <property type="match status" value="1"/>
</dbReference>
<evidence type="ECO:0000256" key="1">
    <source>
        <dbReference type="ARBA" id="ARBA00022723"/>
    </source>
</evidence>
<accession>A0A2M7G0L9</accession>
<dbReference type="EMBL" id="PFFQ01000056">
    <property type="protein sequence ID" value="PIW14772.1"/>
    <property type="molecule type" value="Genomic_DNA"/>
</dbReference>
<dbReference type="InterPro" id="IPR014710">
    <property type="entry name" value="RmlC-like_jellyroll"/>
</dbReference>
<dbReference type="GO" id="GO:0046872">
    <property type="term" value="F:metal ion binding"/>
    <property type="evidence" value="ECO:0007669"/>
    <property type="project" value="UniProtKB-KW"/>
</dbReference>
<evidence type="ECO:0000313" key="3">
    <source>
        <dbReference type="EMBL" id="PIW14772.1"/>
    </source>
</evidence>
<dbReference type="InterPro" id="IPR011051">
    <property type="entry name" value="RmlC_Cupin_sf"/>
</dbReference>
<feature type="domain" description="Cupin type-2" evidence="2">
    <location>
        <begin position="47"/>
        <end position="118"/>
    </location>
</feature>
<dbReference type="InterPro" id="IPR013096">
    <property type="entry name" value="Cupin_2"/>
</dbReference>
<gene>
    <name evidence="3" type="ORF">COW36_20430</name>
</gene>
<sequence length="168" mass="18645">MSENQSLPPIVNLKDIEFTLQQQGDHYHAQFAQLGQKLGSQKLGSQLVILPPGKKAWPLHAHYVNEELFFILAGEGLLRLGEKEYLLTSGDLISIPPGPEYAHQIINTGSEDMTYLAVSTMEAPDIIVYPDSQKINVVAGSPPGGDPHKRNLNYIGHLEQQVEYWDGE</sequence>
<dbReference type="PANTHER" id="PTHR35848">
    <property type="entry name" value="OXALATE-BINDING PROTEIN"/>
    <property type="match status" value="1"/>
</dbReference>
<evidence type="ECO:0000259" key="2">
    <source>
        <dbReference type="Pfam" id="PF07883"/>
    </source>
</evidence>
<dbReference type="InterPro" id="IPR051610">
    <property type="entry name" value="GPI/OXD"/>
</dbReference>
<organism evidence="3 4">
    <name type="scientific">bacterium (Candidatus Blackallbacteria) CG17_big_fil_post_rev_8_21_14_2_50_48_46</name>
    <dbReference type="NCBI Taxonomy" id="2014261"/>
    <lineage>
        <taxon>Bacteria</taxon>
        <taxon>Candidatus Blackallbacteria</taxon>
    </lineage>
</organism>
<proteinExistence type="predicted"/>
<dbReference type="CDD" id="cd02224">
    <property type="entry name" value="cupin_SPO2919-like"/>
    <property type="match status" value="1"/>
</dbReference>
<reference evidence="3 4" key="1">
    <citation type="submission" date="2017-09" db="EMBL/GenBank/DDBJ databases">
        <title>Depth-based differentiation of microbial function through sediment-hosted aquifers and enrichment of novel symbionts in the deep terrestrial subsurface.</title>
        <authorList>
            <person name="Probst A.J."/>
            <person name="Ladd B."/>
            <person name="Jarett J.K."/>
            <person name="Geller-Mcgrath D.E."/>
            <person name="Sieber C.M."/>
            <person name="Emerson J.B."/>
            <person name="Anantharaman K."/>
            <person name="Thomas B.C."/>
            <person name="Malmstrom R."/>
            <person name="Stieglmeier M."/>
            <person name="Klingl A."/>
            <person name="Woyke T."/>
            <person name="Ryan C.M."/>
            <person name="Banfield J.F."/>
        </authorList>
    </citation>
    <scope>NUCLEOTIDE SEQUENCE [LARGE SCALE GENOMIC DNA]</scope>
    <source>
        <strain evidence="3">CG17_big_fil_post_rev_8_21_14_2_50_48_46</strain>
    </source>
</reference>
<dbReference type="Gene3D" id="2.60.120.10">
    <property type="entry name" value="Jelly Rolls"/>
    <property type="match status" value="1"/>
</dbReference>
<name>A0A2M7G0L9_9BACT</name>
<dbReference type="PANTHER" id="PTHR35848:SF6">
    <property type="entry name" value="CUPIN TYPE-2 DOMAIN-CONTAINING PROTEIN"/>
    <property type="match status" value="1"/>
</dbReference>
<protein>
    <submittedName>
        <fullName evidence="3">Cupin</fullName>
    </submittedName>
</protein>
<dbReference type="Proteomes" id="UP000231019">
    <property type="component" value="Unassembled WGS sequence"/>
</dbReference>